<evidence type="ECO:0000313" key="6">
    <source>
        <dbReference type="Proteomes" id="UP000718821"/>
    </source>
</evidence>
<reference evidence="5" key="1">
    <citation type="submission" date="2020-08" db="EMBL/GenBank/DDBJ databases">
        <authorList>
            <person name="Cejkova D."/>
            <person name="Kubasova T."/>
            <person name="Jahodarova E."/>
            <person name="Rychlik I."/>
        </authorList>
    </citation>
    <scope>NUCLEOTIDE SEQUENCE</scope>
    <source>
        <strain evidence="5">An836</strain>
    </source>
</reference>
<keyword evidence="6" id="KW-1185">Reference proteome</keyword>
<feature type="domain" description="Nitroreductase" evidence="4">
    <location>
        <begin position="172"/>
        <end position="314"/>
    </location>
</feature>
<sequence>MKDAIKRAIPEPVIAWARGVQADVKLRRETLRQMKRFRRNYARRGCTGVEQMRTRIIYFTHQIEKGLSHSDFRYGFGKGVLAQLAPLLVQLRKSEPGYAGDGVYRSALSALHEYRQRHEVADYDLGYMRQLFPLDLWQEIGAADGTYGGDIVIRAVDKADNASLPFSALSEARHSIREFTDEPVSVDDIMAAVRVAMRTPSVCNRQPTRVHITTDRDLIGRLLAVQGGFRGYPTPPALVLLTADTWAFMNQDERNEGFTDAGLFGMSLLLSLEERQLAACPLNTMLPMQRDDQTRSLLHLPDNELLVMYVAVGHFPEESKTCMSRRFEAEQIVTVH</sequence>
<dbReference type="InterPro" id="IPR029479">
    <property type="entry name" value="Nitroreductase"/>
</dbReference>
<dbReference type="SUPFAM" id="SSF55469">
    <property type="entry name" value="FMN-dependent nitroreductase-like"/>
    <property type="match status" value="1"/>
</dbReference>
<dbReference type="AlphaFoldDB" id="A0A939B9L6"/>
<proteinExistence type="predicted"/>
<dbReference type="PANTHER" id="PTHR23026">
    <property type="entry name" value="NADPH NITROREDUCTASE"/>
    <property type="match status" value="1"/>
</dbReference>
<keyword evidence="3" id="KW-0560">Oxidoreductase</keyword>
<dbReference type="Pfam" id="PF00881">
    <property type="entry name" value="Nitroreductase"/>
    <property type="match status" value="1"/>
</dbReference>
<dbReference type="InterPro" id="IPR050627">
    <property type="entry name" value="Nitroreductase/BluB"/>
</dbReference>
<evidence type="ECO:0000313" key="5">
    <source>
        <dbReference type="EMBL" id="MBM6699648.1"/>
    </source>
</evidence>
<protein>
    <submittedName>
        <fullName evidence="5">Nitroreductase family protein</fullName>
    </submittedName>
</protein>
<accession>A0A939B9L6</accession>
<evidence type="ECO:0000256" key="3">
    <source>
        <dbReference type="ARBA" id="ARBA00023002"/>
    </source>
</evidence>
<name>A0A939B9L6_9BIFI</name>
<dbReference type="InterPro" id="IPR000415">
    <property type="entry name" value="Nitroreductase-like"/>
</dbReference>
<dbReference type="PANTHER" id="PTHR23026:SF90">
    <property type="entry name" value="IODOTYROSINE DEIODINASE 1"/>
    <property type="match status" value="1"/>
</dbReference>
<dbReference type="GO" id="GO:0016491">
    <property type="term" value="F:oxidoreductase activity"/>
    <property type="evidence" value="ECO:0007669"/>
    <property type="project" value="UniProtKB-KW"/>
</dbReference>
<keyword evidence="2" id="KW-0288">FMN</keyword>
<gene>
    <name evidence="5" type="ORF">H7U32_04830</name>
</gene>
<dbReference type="Proteomes" id="UP000718821">
    <property type="component" value="Unassembled WGS sequence"/>
</dbReference>
<keyword evidence="1" id="KW-0285">Flavoprotein</keyword>
<comment type="caution">
    <text evidence="5">The sequence shown here is derived from an EMBL/GenBank/DDBJ whole genome shotgun (WGS) entry which is preliminary data.</text>
</comment>
<evidence type="ECO:0000259" key="4">
    <source>
        <dbReference type="Pfam" id="PF00881"/>
    </source>
</evidence>
<evidence type="ECO:0000256" key="1">
    <source>
        <dbReference type="ARBA" id="ARBA00022630"/>
    </source>
</evidence>
<dbReference type="EMBL" id="JACLYU010000006">
    <property type="protein sequence ID" value="MBM6699648.1"/>
    <property type="molecule type" value="Genomic_DNA"/>
</dbReference>
<evidence type="ECO:0000256" key="2">
    <source>
        <dbReference type="ARBA" id="ARBA00022643"/>
    </source>
</evidence>
<reference evidence="5" key="2">
    <citation type="journal article" date="2021" name="Sci. Rep.">
        <title>The distribution of antibiotic resistance genes in chicken gut microbiota commensals.</title>
        <authorList>
            <person name="Juricova H."/>
            <person name="Matiasovicova J."/>
            <person name="Kubasova T."/>
            <person name="Cejkova D."/>
            <person name="Rychlik I."/>
        </authorList>
    </citation>
    <scope>NUCLEOTIDE SEQUENCE</scope>
    <source>
        <strain evidence="5">An836</strain>
    </source>
</reference>
<dbReference type="Gene3D" id="3.40.109.10">
    <property type="entry name" value="NADH Oxidase"/>
    <property type="match status" value="1"/>
</dbReference>
<organism evidence="5 6">
    <name type="scientific">Bifidobacterium pullorum subsp. saeculare</name>
    <dbReference type="NCBI Taxonomy" id="78257"/>
    <lineage>
        <taxon>Bacteria</taxon>
        <taxon>Bacillati</taxon>
        <taxon>Actinomycetota</taxon>
        <taxon>Actinomycetes</taxon>
        <taxon>Bifidobacteriales</taxon>
        <taxon>Bifidobacteriaceae</taxon>
        <taxon>Bifidobacterium</taxon>
    </lineage>
</organism>